<accession>A0A6A6QA23</accession>
<dbReference type="Pfam" id="PF00106">
    <property type="entry name" value="adh_short"/>
    <property type="match status" value="1"/>
</dbReference>
<dbReference type="PRINTS" id="PR00081">
    <property type="entry name" value="GDHRDH"/>
</dbReference>
<dbReference type="InterPro" id="IPR036291">
    <property type="entry name" value="NAD(P)-bd_dom_sf"/>
</dbReference>
<dbReference type="PANTHER" id="PTHR24320:SF236">
    <property type="entry name" value="SHORT-CHAIN DEHYDROGENASE-RELATED"/>
    <property type="match status" value="1"/>
</dbReference>
<proteinExistence type="inferred from homology"/>
<dbReference type="EMBL" id="MU004200">
    <property type="protein sequence ID" value="KAF2488864.1"/>
    <property type="molecule type" value="Genomic_DNA"/>
</dbReference>
<keyword evidence="2" id="KW-0521">NADP</keyword>
<evidence type="ECO:0000313" key="5">
    <source>
        <dbReference type="Proteomes" id="UP000799750"/>
    </source>
</evidence>
<protein>
    <submittedName>
        <fullName evidence="4">Short-chain dehydrogenase</fullName>
    </submittedName>
</protein>
<organism evidence="4 5">
    <name type="scientific">Lophium mytilinum</name>
    <dbReference type="NCBI Taxonomy" id="390894"/>
    <lineage>
        <taxon>Eukaryota</taxon>
        <taxon>Fungi</taxon>
        <taxon>Dikarya</taxon>
        <taxon>Ascomycota</taxon>
        <taxon>Pezizomycotina</taxon>
        <taxon>Dothideomycetes</taxon>
        <taxon>Pleosporomycetidae</taxon>
        <taxon>Mytilinidiales</taxon>
        <taxon>Mytilinidiaceae</taxon>
        <taxon>Lophium</taxon>
    </lineage>
</organism>
<dbReference type="Gene3D" id="3.40.50.720">
    <property type="entry name" value="NAD(P)-binding Rossmann-like Domain"/>
    <property type="match status" value="1"/>
</dbReference>
<evidence type="ECO:0000256" key="3">
    <source>
        <dbReference type="ARBA" id="ARBA00023002"/>
    </source>
</evidence>
<name>A0A6A6QA23_9PEZI</name>
<comment type="similarity">
    <text evidence="1">Belongs to the short-chain dehydrogenases/reductases (SDR) family.</text>
</comment>
<dbReference type="AlphaFoldDB" id="A0A6A6QA23"/>
<evidence type="ECO:0000256" key="2">
    <source>
        <dbReference type="ARBA" id="ARBA00022857"/>
    </source>
</evidence>
<evidence type="ECO:0000256" key="1">
    <source>
        <dbReference type="ARBA" id="ARBA00006484"/>
    </source>
</evidence>
<dbReference type="Proteomes" id="UP000799750">
    <property type="component" value="Unassembled WGS sequence"/>
</dbReference>
<dbReference type="PANTHER" id="PTHR24320">
    <property type="entry name" value="RETINOL DEHYDROGENASE"/>
    <property type="match status" value="1"/>
</dbReference>
<dbReference type="InterPro" id="IPR002347">
    <property type="entry name" value="SDR_fam"/>
</dbReference>
<dbReference type="GO" id="GO:0016491">
    <property type="term" value="F:oxidoreductase activity"/>
    <property type="evidence" value="ECO:0007669"/>
    <property type="project" value="UniProtKB-KW"/>
</dbReference>
<evidence type="ECO:0000313" key="4">
    <source>
        <dbReference type="EMBL" id="KAF2488864.1"/>
    </source>
</evidence>
<dbReference type="OrthoDB" id="191139at2759"/>
<keyword evidence="3" id="KW-0560">Oxidoreductase</keyword>
<reference evidence="4" key="1">
    <citation type="journal article" date="2020" name="Stud. Mycol.">
        <title>101 Dothideomycetes genomes: a test case for predicting lifestyles and emergence of pathogens.</title>
        <authorList>
            <person name="Haridas S."/>
            <person name="Albert R."/>
            <person name="Binder M."/>
            <person name="Bloem J."/>
            <person name="Labutti K."/>
            <person name="Salamov A."/>
            <person name="Andreopoulos B."/>
            <person name="Baker S."/>
            <person name="Barry K."/>
            <person name="Bills G."/>
            <person name="Bluhm B."/>
            <person name="Cannon C."/>
            <person name="Castanera R."/>
            <person name="Culley D."/>
            <person name="Daum C."/>
            <person name="Ezra D."/>
            <person name="Gonzalez J."/>
            <person name="Henrissat B."/>
            <person name="Kuo A."/>
            <person name="Liang C."/>
            <person name="Lipzen A."/>
            <person name="Lutzoni F."/>
            <person name="Magnuson J."/>
            <person name="Mondo S."/>
            <person name="Nolan M."/>
            <person name="Ohm R."/>
            <person name="Pangilinan J."/>
            <person name="Park H.-J."/>
            <person name="Ramirez L."/>
            <person name="Alfaro M."/>
            <person name="Sun H."/>
            <person name="Tritt A."/>
            <person name="Yoshinaga Y."/>
            <person name="Zwiers L.-H."/>
            <person name="Turgeon B."/>
            <person name="Goodwin S."/>
            <person name="Spatafora J."/>
            <person name="Crous P."/>
            <person name="Grigoriev I."/>
        </authorList>
    </citation>
    <scope>NUCLEOTIDE SEQUENCE</scope>
    <source>
        <strain evidence="4">CBS 269.34</strain>
    </source>
</reference>
<gene>
    <name evidence="4" type="ORF">BU16DRAFT_553631</name>
</gene>
<keyword evidence="5" id="KW-1185">Reference proteome</keyword>
<dbReference type="SUPFAM" id="SSF51735">
    <property type="entry name" value="NAD(P)-binding Rossmann-fold domains"/>
    <property type="match status" value="1"/>
</dbReference>
<sequence length="327" mass="35186">MSILSQCFPPAPSFTEKELPDQTGKVVLVTGAASGVGLELAKILYSRNATVYIGARSSSRVQTGVQAIQAAHPSSKGRLEAFVVDLADLESVKRAVDNFLKQEERLHVVVHNAGVMMPPEGSKTTQGYDLMMGTNCLAPFLLTKLLEPILRRTAVAEGVAEKAHKAVRVVFVSSLITSFGKPRGGVTLDENGVPSDEYKGMDRYMQTKFGDVFLGAGFAKTLGSGILSVSLHPGLMKTELQRNMPAVASFAMGVVFKPAKYGAYTELYAGFSPKVTVADNGEFFIPWGRKGVIPGHVRASLKSKAEGGTDVADRFFAWCGQETQEYL</sequence>